<dbReference type="EMBL" id="SGWV01000008">
    <property type="protein sequence ID" value="RZS56752.1"/>
    <property type="molecule type" value="Genomic_DNA"/>
</dbReference>
<dbReference type="GO" id="GO:0004135">
    <property type="term" value="F:amylo-alpha-1,6-glucosidase activity"/>
    <property type="evidence" value="ECO:0007669"/>
    <property type="project" value="InterPro"/>
</dbReference>
<evidence type="ECO:0000313" key="6">
    <source>
        <dbReference type="Proteomes" id="UP000293433"/>
    </source>
</evidence>
<dbReference type="CDD" id="cd11326">
    <property type="entry name" value="AmyAc_Glg_debranch"/>
    <property type="match status" value="1"/>
</dbReference>
<evidence type="ECO:0000259" key="4">
    <source>
        <dbReference type="SMART" id="SM00642"/>
    </source>
</evidence>
<reference evidence="5 6" key="1">
    <citation type="submission" date="2019-02" db="EMBL/GenBank/DDBJ databases">
        <title>Genomic Encyclopedia of Type Strains, Phase IV (KMG-IV): sequencing the most valuable type-strain genomes for metagenomic binning, comparative biology and taxonomic classification.</title>
        <authorList>
            <person name="Goeker M."/>
        </authorList>
    </citation>
    <scope>NUCLEOTIDE SEQUENCE [LARGE SCALE GENOMIC DNA]</scope>
    <source>
        <strain evidence="5 6">DSM 10617</strain>
    </source>
</reference>
<dbReference type="InterPro" id="IPR014756">
    <property type="entry name" value="Ig_E-set"/>
</dbReference>
<dbReference type="InterPro" id="IPR044505">
    <property type="entry name" value="GlgX_Isoamylase_N_E_set"/>
</dbReference>
<keyword evidence="6" id="KW-1185">Reference proteome</keyword>
<dbReference type="AlphaFoldDB" id="A0A4Q7LRC7"/>
<dbReference type="InterPro" id="IPR013783">
    <property type="entry name" value="Ig-like_fold"/>
</dbReference>
<dbReference type="InterPro" id="IPR017853">
    <property type="entry name" value="GH"/>
</dbReference>
<feature type="domain" description="Glycosyl hydrolase family 13 catalytic" evidence="4">
    <location>
        <begin position="229"/>
        <end position="625"/>
    </location>
</feature>
<dbReference type="SMART" id="SM00642">
    <property type="entry name" value="Aamy"/>
    <property type="match status" value="1"/>
</dbReference>
<dbReference type="SUPFAM" id="SSF51011">
    <property type="entry name" value="Glycosyl hydrolase domain"/>
    <property type="match status" value="1"/>
</dbReference>
<keyword evidence="3" id="KW-0326">Glycosidase</keyword>
<dbReference type="Gene3D" id="2.60.40.10">
    <property type="entry name" value="Immunoglobulins"/>
    <property type="match status" value="1"/>
</dbReference>
<evidence type="ECO:0000256" key="2">
    <source>
        <dbReference type="ARBA" id="ARBA00022801"/>
    </source>
</evidence>
<dbReference type="InterPro" id="IPR011837">
    <property type="entry name" value="Glycogen_debranch_GlgX"/>
</dbReference>
<dbReference type="Gene3D" id="2.60.40.1180">
    <property type="entry name" value="Golgi alpha-mannosidase II"/>
    <property type="match status" value="1"/>
</dbReference>
<dbReference type="Proteomes" id="UP000293433">
    <property type="component" value="Unassembled WGS sequence"/>
</dbReference>
<accession>A0A4Q7LRC7</accession>
<sequence>MNVMFSSLVNGFINSSVPKPPGHGVAVLPELMRAGQPWPMGAQVLSDGSGLALNVAVWAPDATRLEVCFFDVTGEHELARLPLPAFSDGVWHGRLGAEALDGLRAKVLLDSDRAIDSLVYGLRAYGPWEPARGHRFNPAKVLLDPYARELVGAYAGDLSLHLGHDASDPAHPDPRDNAASALKARVRLQVRSDLADPALRTGRSDGPRVPPELTVLCELHVKGASQRHAGVPDRLRGSYAGLARPELLAHYKRLGVTTLSLLPVHARADEARLQQLGLSNYWGYSSIAFLAPEPRYASRPDHAASEFRDMVDGLHREGFEVVLDVVYNHSAETDELGPTLSLRGLANARYYHLDDQTPRHYRNWSGCGNCLNLAEPRVVQLVIESLRHWVLEHGVDGFRFDLAPILARGRDGGFSVASGFFAALQADPVLSRVKLIAEPWDIGPGGYQLGAFPPGWLEWNDQFRDTMRSWWLRGAGDRGVFAHRFAASSTQFHHDGRSPLASVNFITAHDGFTLRDLVSYNHKHNDANGEHNRDGHHHNCSWNAGVEGDTDRAEVLALRARLQRALLATLLLAQGTPMLLGGDEIGHTQRGNNNAYCQDNEITWLDWAGADLTLAAYVARLLRLRRELPSLRITHWLRGLPDAQGRSDVTWWHPEGRVLAGGDWGDPHDRAMGVRLDAGGDAAAVLLLVNPGTRSQRFVLPPGPWQTLLCSCTPDGAPGPQHTPRVDPLNAPDGACEVECRSMRVLVQVATWPAA</sequence>
<dbReference type="CDD" id="cd02856">
    <property type="entry name" value="E_set_GDE_Isoamylase_N"/>
    <property type="match status" value="1"/>
</dbReference>
<dbReference type="InterPro" id="IPR006047">
    <property type="entry name" value="GH13_cat_dom"/>
</dbReference>
<dbReference type="Gene3D" id="3.20.20.80">
    <property type="entry name" value="Glycosidases"/>
    <property type="match status" value="1"/>
</dbReference>
<gene>
    <name evidence="5" type="ORF">EV685_1307</name>
</gene>
<dbReference type="SUPFAM" id="SSF81296">
    <property type="entry name" value="E set domains"/>
    <property type="match status" value="1"/>
</dbReference>
<evidence type="ECO:0000256" key="3">
    <source>
        <dbReference type="ARBA" id="ARBA00023295"/>
    </source>
</evidence>
<comment type="caution">
    <text evidence="5">The sequence shown here is derived from an EMBL/GenBank/DDBJ whole genome shotgun (WGS) entry which is preliminary data.</text>
</comment>
<dbReference type="GO" id="GO:0005980">
    <property type="term" value="P:glycogen catabolic process"/>
    <property type="evidence" value="ECO:0007669"/>
    <property type="project" value="InterPro"/>
</dbReference>
<dbReference type="NCBIfam" id="TIGR02100">
    <property type="entry name" value="glgX_debranch"/>
    <property type="match status" value="1"/>
</dbReference>
<comment type="similarity">
    <text evidence="1">Belongs to the glycosyl hydrolase 13 family.</text>
</comment>
<name>A0A4Q7LRC7_9BURK</name>
<dbReference type="PANTHER" id="PTHR43002">
    <property type="entry name" value="GLYCOGEN DEBRANCHING ENZYME"/>
    <property type="match status" value="1"/>
</dbReference>
<protein>
    <submittedName>
        <fullName evidence="5">Glycogen operon protein</fullName>
    </submittedName>
</protein>
<dbReference type="InterPro" id="IPR004193">
    <property type="entry name" value="Glyco_hydro_13_N"/>
</dbReference>
<evidence type="ECO:0000256" key="1">
    <source>
        <dbReference type="ARBA" id="ARBA00008061"/>
    </source>
</evidence>
<dbReference type="Pfam" id="PF02922">
    <property type="entry name" value="CBM_48"/>
    <property type="match status" value="1"/>
</dbReference>
<organism evidence="5 6">
    <name type="scientific">Sphaerotilus mobilis</name>
    <dbReference type="NCBI Taxonomy" id="47994"/>
    <lineage>
        <taxon>Bacteria</taxon>
        <taxon>Pseudomonadati</taxon>
        <taxon>Pseudomonadota</taxon>
        <taxon>Betaproteobacteria</taxon>
        <taxon>Burkholderiales</taxon>
        <taxon>Sphaerotilaceae</taxon>
        <taxon>Sphaerotilus</taxon>
    </lineage>
</organism>
<evidence type="ECO:0000313" key="5">
    <source>
        <dbReference type="EMBL" id="RZS56752.1"/>
    </source>
</evidence>
<dbReference type="SUPFAM" id="SSF51445">
    <property type="entry name" value="(Trans)glycosidases"/>
    <property type="match status" value="1"/>
</dbReference>
<keyword evidence="2" id="KW-0378">Hydrolase</keyword>
<dbReference type="InterPro" id="IPR013780">
    <property type="entry name" value="Glyco_hydro_b"/>
</dbReference>
<proteinExistence type="inferred from homology"/>